<comment type="catalytic activity">
    <reaction evidence="1">
        <text>[protein]-peptidylproline (omega=180) = [protein]-peptidylproline (omega=0)</text>
        <dbReference type="Rhea" id="RHEA:16237"/>
        <dbReference type="Rhea" id="RHEA-COMP:10747"/>
        <dbReference type="Rhea" id="RHEA-COMP:10748"/>
        <dbReference type="ChEBI" id="CHEBI:83833"/>
        <dbReference type="ChEBI" id="CHEBI:83834"/>
        <dbReference type="EC" id="5.2.1.8"/>
    </reaction>
</comment>
<name>A0A2Z6GBL2_9PROT</name>
<dbReference type="InterPro" id="IPR027304">
    <property type="entry name" value="Trigger_fact/SurA_dom_sf"/>
</dbReference>
<dbReference type="Pfam" id="PF00639">
    <property type="entry name" value="Rotamase"/>
    <property type="match status" value="1"/>
</dbReference>
<dbReference type="Gene3D" id="3.10.50.40">
    <property type="match status" value="1"/>
</dbReference>
<dbReference type="SUPFAM" id="SSF54534">
    <property type="entry name" value="FKBP-like"/>
    <property type="match status" value="1"/>
</dbReference>
<evidence type="ECO:0000256" key="6">
    <source>
        <dbReference type="SAM" id="SignalP"/>
    </source>
</evidence>
<accession>A0A2Z6GBL2</accession>
<evidence type="ECO:0000256" key="2">
    <source>
        <dbReference type="ARBA" id="ARBA00007656"/>
    </source>
</evidence>
<evidence type="ECO:0000256" key="5">
    <source>
        <dbReference type="PROSITE-ProRule" id="PRU00278"/>
    </source>
</evidence>
<evidence type="ECO:0000313" key="9">
    <source>
        <dbReference type="Proteomes" id="UP000033070"/>
    </source>
</evidence>
<dbReference type="STRING" id="1188319.OYT1_01881"/>
<dbReference type="Proteomes" id="UP000033070">
    <property type="component" value="Chromosome"/>
</dbReference>
<dbReference type="SUPFAM" id="SSF109998">
    <property type="entry name" value="Triger factor/SurA peptide-binding domain-like"/>
    <property type="match status" value="1"/>
</dbReference>
<reference evidence="8 9" key="1">
    <citation type="submission" date="2018-06" db="EMBL/GenBank/DDBJ databases">
        <title>OYT1 Genome Sequencing.</title>
        <authorList>
            <person name="Kato S."/>
            <person name="Itoh T."/>
            <person name="Ohkuma M."/>
        </authorList>
    </citation>
    <scope>NUCLEOTIDE SEQUENCE [LARGE SCALE GENOMIC DNA]</scope>
    <source>
        <strain evidence="8 9">OYT1</strain>
    </source>
</reference>
<keyword evidence="4 5" id="KW-0697">Rotamase</keyword>
<evidence type="ECO:0000313" key="8">
    <source>
        <dbReference type="EMBL" id="BBE50780.1"/>
    </source>
</evidence>
<dbReference type="PANTHER" id="PTHR47245:SF2">
    <property type="entry name" value="PEPTIDYL-PROLYL CIS-TRANS ISOMERASE HP_0175-RELATED"/>
    <property type="match status" value="1"/>
</dbReference>
<keyword evidence="5 8" id="KW-0413">Isomerase</keyword>
<dbReference type="RefSeq" id="WP_062627050.1">
    <property type="nucleotide sequence ID" value="NZ_AP018738.1"/>
</dbReference>
<dbReference type="GO" id="GO:0003755">
    <property type="term" value="F:peptidyl-prolyl cis-trans isomerase activity"/>
    <property type="evidence" value="ECO:0007669"/>
    <property type="project" value="UniProtKB-KW"/>
</dbReference>
<feature type="domain" description="PpiC" evidence="7">
    <location>
        <begin position="131"/>
        <end position="220"/>
    </location>
</feature>
<keyword evidence="9" id="KW-1185">Reference proteome</keyword>
<dbReference type="KEGG" id="fam:OYT1_ch1221"/>
<evidence type="ECO:0000256" key="1">
    <source>
        <dbReference type="ARBA" id="ARBA00000971"/>
    </source>
</evidence>
<gene>
    <name evidence="8" type="ORF">OYT1_ch1221</name>
</gene>
<dbReference type="InterPro" id="IPR000297">
    <property type="entry name" value="PPIase_PpiC"/>
</dbReference>
<protein>
    <recommendedName>
        <fullName evidence="3">peptidylprolyl isomerase</fullName>
        <ecNumber evidence="3">5.2.1.8</ecNumber>
    </recommendedName>
</protein>
<dbReference type="Gene3D" id="1.10.8.1040">
    <property type="match status" value="1"/>
</dbReference>
<feature type="chain" id="PRO_5017355551" description="peptidylprolyl isomerase" evidence="6">
    <location>
        <begin position="23"/>
        <end position="259"/>
    </location>
</feature>
<dbReference type="InterPro" id="IPR046357">
    <property type="entry name" value="PPIase_dom_sf"/>
</dbReference>
<comment type="similarity">
    <text evidence="2">Belongs to the PpiC/parvulin rotamase family.</text>
</comment>
<dbReference type="PANTHER" id="PTHR47245">
    <property type="entry name" value="PEPTIDYLPROLYL ISOMERASE"/>
    <property type="match status" value="1"/>
</dbReference>
<evidence type="ECO:0000256" key="3">
    <source>
        <dbReference type="ARBA" id="ARBA00013194"/>
    </source>
</evidence>
<proteinExistence type="inferred from homology"/>
<organism evidence="8 9">
    <name type="scientific">Ferriphaselus amnicola</name>
    <dbReference type="NCBI Taxonomy" id="1188319"/>
    <lineage>
        <taxon>Bacteria</taxon>
        <taxon>Pseudomonadati</taxon>
        <taxon>Pseudomonadota</taxon>
        <taxon>Betaproteobacteria</taxon>
        <taxon>Nitrosomonadales</taxon>
        <taxon>Gallionellaceae</taxon>
        <taxon>Ferriphaselus</taxon>
    </lineage>
</organism>
<dbReference type="PROSITE" id="PS50198">
    <property type="entry name" value="PPIC_PPIASE_2"/>
    <property type="match status" value="1"/>
</dbReference>
<dbReference type="InterPro" id="IPR050245">
    <property type="entry name" value="PrsA_foldase"/>
</dbReference>
<dbReference type="OrthoDB" id="14196at2"/>
<dbReference type="EMBL" id="AP018738">
    <property type="protein sequence ID" value="BBE50780.1"/>
    <property type="molecule type" value="Genomic_DNA"/>
</dbReference>
<dbReference type="AlphaFoldDB" id="A0A2Z6GBL2"/>
<evidence type="ECO:0000259" key="7">
    <source>
        <dbReference type="PROSITE" id="PS50198"/>
    </source>
</evidence>
<evidence type="ECO:0000256" key="4">
    <source>
        <dbReference type="ARBA" id="ARBA00023110"/>
    </source>
</evidence>
<feature type="signal peptide" evidence="6">
    <location>
        <begin position="1"/>
        <end position="22"/>
    </location>
</feature>
<dbReference type="EC" id="5.2.1.8" evidence="3"/>
<sequence>MLNVAKPALIALALLAAFPASAEDKSAAMVNGVSIPQSRVDARVKAMAAQGQPDTPEVRKGIKDSLINLEVLSQAAAKQGLDKSPEVLAQIELIRQNVLADAYVQDYIKTHPVSEDAMKAEFNRLKGQASKNEYKARHILVKTEAEAKELVAQLKKGAKFEKLAAKSMDPGSAKQGGDLGWADPKGFVKEFADALVSLNKGQVSEPVQTQFGWHVIRLDDTREHKTPDFEQVKPQIAQHLQQQQIQQAVTDLRAAAKIE</sequence>
<keyword evidence="6" id="KW-0732">Signal</keyword>